<reference evidence="1 2" key="2">
    <citation type="journal article" date="2010" name="Nucleic Acids Res.">
        <title>BeetleBase in 2010: revisions to provide comprehensive genomic information for Tribolium castaneum.</title>
        <authorList>
            <person name="Kim H.S."/>
            <person name="Murphy T."/>
            <person name="Xia J."/>
            <person name="Caragea D."/>
            <person name="Park Y."/>
            <person name="Beeman R.W."/>
            <person name="Lorenzen M.D."/>
            <person name="Butcher S."/>
            <person name="Manak J.R."/>
            <person name="Brown S.J."/>
        </authorList>
    </citation>
    <scope>GENOME REANNOTATION</scope>
    <source>
        <strain evidence="1 2">Georgia GA2</strain>
    </source>
</reference>
<dbReference type="Proteomes" id="UP000007266">
    <property type="component" value="Linkage group 2"/>
</dbReference>
<evidence type="ECO:0000313" key="1">
    <source>
        <dbReference type="EMBL" id="EEZ98216.1"/>
    </source>
</evidence>
<reference evidence="1 2" key="1">
    <citation type="journal article" date="2008" name="Nature">
        <title>The genome of the model beetle and pest Tribolium castaneum.</title>
        <authorList>
            <consortium name="Tribolium Genome Sequencing Consortium"/>
            <person name="Richards S."/>
            <person name="Gibbs R.A."/>
            <person name="Weinstock G.M."/>
            <person name="Brown S.J."/>
            <person name="Denell R."/>
            <person name="Beeman R.W."/>
            <person name="Gibbs R."/>
            <person name="Beeman R.W."/>
            <person name="Brown S.J."/>
            <person name="Bucher G."/>
            <person name="Friedrich M."/>
            <person name="Grimmelikhuijzen C.J."/>
            <person name="Klingler M."/>
            <person name="Lorenzen M."/>
            <person name="Richards S."/>
            <person name="Roth S."/>
            <person name="Schroder R."/>
            <person name="Tautz D."/>
            <person name="Zdobnov E.M."/>
            <person name="Muzny D."/>
            <person name="Gibbs R.A."/>
            <person name="Weinstock G.M."/>
            <person name="Attaway T."/>
            <person name="Bell S."/>
            <person name="Buhay C.J."/>
            <person name="Chandrabose M.N."/>
            <person name="Chavez D."/>
            <person name="Clerk-Blankenburg K.P."/>
            <person name="Cree A."/>
            <person name="Dao M."/>
            <person name="Davis C."/>
            <person name="Chacko J."/>
            <person name="Dinh H."/>
            <person name="Dugan-Rocha S."/>
            <person name="Fowler G."/>
            <person name="Garner T.T."/>
            <person name="Garnes J."/>
            <person name="Gnirke A."/>
            <person name="Hawes A."/>
            <person name="Hernandez J."/>
            <person name="Hines S."/>
            <person name="Holder M."/>
            <person name="Hume J."/>
            <person name="Jhangiani S.N."/>
            <person name="Joshi V."/>
            <person name="Khan Z.M."/>
            <person name="Jackson L."/>
            <person name="Kovar C."/>
            <person name="Kowis A."/>
            <person name="Lee S."/>
            <person name="Lewis L.R."/>
            <person name="Margolis J."/>
            <person name="Morgan M."/>
            <person name="Nazareth L.V."/>
            <person name="Nguyen N."/>
            <person name="Okwuonu G."/>
            <person name="Parker D."/>
            <person name="Richards S."/>
            <person name="Ruiz S.J."/>
            <person name="Santibanez J."/>
            <person name="Savard J."/>
            <person name="Scherer S.E."/>
            <person name="Schneider B."/>
            <person name="Sodergren E."/>
            <person name="Tautz D."/>
            <person name="Vattahil S."/>
            <person name="Villasana D."/>
            <person name="White C.S."/>
            <person name="Wright R."/>
            <person name="Park Y."/>
            <person name="Beeman R.W."/>
            <person name="Lord J."/>
            <person name="Oppert B."/>
            <person name="Lorenzen M."/>
            <person name="Brown S."/>
            <person name="Wang L."/>
            <person name="Savard J."/>
            <person name="Tautz D."/>
            <person name="Richards S."/>
            <person name="Weinstock G."/>
            <person name="Gibbs R.A."/>
            <person name="Liu Y."/>
            <person name="Worley K."/>
            <person name="Weinstock G."/>
            <person name="Elsik C.G."/>
            <person name="Reese J.T."/>
            <person name="Elhaik E."/>
            <person name="Landan G."/>
            <person name="Graur D."/>
            <person name="Arensburger P."/>
            <person name="Atkinson P."/>
            <person name="Beeman R.W."/>
            <person name="Beidler J."/>
            <person name="Brown S.J."/>
            <person name="Demuth J.P."/>
            <person name="Drury D.W."/>
            <person name="Du Y.Z."/>
            <person name="Fujiwara H."/>
            <person name="Lorenzen M."/>
            <person name="Maselli V."/>
            <person name="Osanai M."/>
            <person name="Park Y."/>
            <person name="Robertson H.M."/>
            <person name="Tu Z."/>
            <person name="Wang J.J."/>
            <person name="Wang S."/>
            <person name="Richards S."/>
            <person name="Song H."/>
            <person name="Zhang L."/>
            <person name="Sodergren E."/>
            <person name="Werner D."/>
            <person name="Stanke M."/>
            <person name="Morgenstern B."/>
            <person name="Solovyev V."/>
            <person name="Kosarev P."/>
            <person name="Brown G."/>
            <person name="Chen H.C."/>
            <person name="Ermolaeva O."/>
            <person name="Hlavina W."/>
            <person name="Kapustin Y."/>
            <person name="Kiryutin B."/>
            <person name="Kitts P."/>
            <person name="Maglott D."/>
            <person name="Pruitt K."/>
            <person name="Sapojnikov V."/>
            <person name="Souvorov A."/>
            <person name="Mackey A.J."/>
            <person name="Waterhouse R.M."/>
            <person name="Wyder S."/>
            <person name="Zdobnov E.M."/>
            <person name="Zdobnov E.M."/>
            <person name="Wyder S."/>
            <person name="Kriventseva E.V."/>
            <person name="Kadowaki T."/>
            <person name="Bork P."/>
            <person name="Aranda M."/>
            <person name="Bao R."/>
            <person name="Beermann A."/>
            <person name="Berns N."/>
            <person name="Bolognesi R."/>
            <person name="Bonneton F."/>
            <person name="Bopp D."/>
            <person name="Brown S.J."/>
            <person name="Bucher G."/>
            <person name="Butts T."/>
            <person name="Chaumot A."/>
            <person name="Denell R.E."/>
            <person name="Ferrier D.E."/>
            <person name="Friedrich M."/>
            <person name="Gordon C.M."/>
            <person name="Jindra M."/>
            <person name="Klingler M."/>
            <person name="Lan Q."/>
            <person name="Lattorff H.M."/>
            <person name="Laudet V."/>
            <person name="von Levetsow C."/>
            <person name="Liu Z."/>
            <person name="Lutz R."/>
            <person name="Lynch J.A."/>
            <person name="da Fonseca R.N."/>
            <person name="Posnien N."/>
            <person name="Reuter R."/>
            <person name="Roth S."/>
            <person name="Savard J."/>
            <person name="Schinko J.B."/>
            <person name="Schmitt C."/>
            <person name="Schoppmeier M."/>
            <person name="Schroder R."/>
            <person name="Shippy T.D."/>
            <person name="Simonnet F."/>
            <person name="Marques-Souza H."/>
            <person name="Tautz D."/>
            <person name="Tomoyasu Y."/>
            <person name="Trauner J."/>
            <person name="Van der Zee M."/>
            <person name="Vervoort M."/>
            <person name="Wittkopp N."/>
            <person name="Wimmer E.A."/>
            <person name="Yang X."/>
            <person name="Jones A.K."/>
            <person name="Sattelle D.B."/>
            <person name="Ebert P.R."/>
            <person name="Nelson D."/>
            <person name="Scott J.G."/>
            <person name="Beeman R.W."/>
            <person name="Muthukrishnan S."/>
            <person name="Kramer K.J."/>
            <person name="Arakane Y."/>
            <person name="Beeman R.W."/>
            <person name="Zhu Q."/>
            <person name="Hogenkamp D."/>
            <person name="Dixit R."/>
            <person name="Oppert B."/>
            <person name="Jiang H."/>
            <person name="Zou Z."/>
            <person name="Marshall J."/>
            <person name="Elpidina E."/>
            <person name="Vinokurov K."/>
            <person name="Oppert C."/>
            <person name="Zou Z."/>
            <person name="Evans J."/>
            <person name="Lu Z."/>
            <person name="Zhao P."/>
            <person name="Sumathipala N."/>
            <person name="Altincicek B."/>
            <person name="Vilcinskas A."/>
            <person name="Williams M."/>
            <person name="Hultmark D."/>
            <person name="Hetru C."/>
            <person name="Jiang H."/>
            <person name="Grimmelikhuijzen C.J."/>
            <person name="Hauser F."/>
            <person name="Cazzamali G."/>
            <person name="Williamson M."/>
            <person name="Park Y."/>
            <person name="Li B."/>
            <person name="Tanaka Y."/>
            <person name="Predel R."/>
            <person name="Neupert S."/>
            <person name="Schachtner J."/>
            <person name="Verleyen P."/>
            <person name="Raible F."/>
            <person name="Bork P."/>
            <person name="Friedrich M."/>
            <person name="Walden K.K."/>
            <person name="Robertson H.M."/>
            <person name="Angeli S."/>
            <person name="Foret S."/>
            <person name="Bucher G."/>
            <person name="Schuetz S."/>
            <person name="Maleszka R."/>
            <person name="Wimmer E.A."/>
            <person name="Beeman R.W."/>
            <person name="Lorenzen M."/>
            <person name="Tomoyasu Y."/>
            <person name="Miller S.C."/>
            <person name="Grossmann D."/>
            <person name="Bucher G."/>
        </authorList>
    </citation>
    <scope>NUCLEOTIDE SEQUENCE [LARGE SCALE GENOMIC DNA]</scope>
    <source>
        <strain evidence="1 2">Georgia GA2</strain>
    </source>
</reference>
<sequence length="155" mass="17984">MVVGDIYDHSNRNKINFYCCLTSLHIESAELDTFQTLLDIRMNLAERKFIVFLRAHNSYYNSRDYTTQILQINDQRTASGIITIIRQDIALPARKIRNEGRPVKIRRASSGRTLAASSGTKWQKRSYHIPKTFTINTMGVLWSIRSRCCTERLVK</sequence>
<protein>
    <submittedName>
        <fullName evidence="1">Uncharacterized protein</fullName>
    </submittedName>
</protein>
<keyword evidence="2" id="KW-1185">Reference proteome</keyword>
<evidence type="ECO:0000313" key="2">
    <source>
        <dbReference type="Proteomes" id="UP000007266"/>
    </source>
</evidence>
<gene>
    <name evidence="1" type="primary">GLEAN_00654</name>
    <name evidence="1" type="ORF">TcasGA2_TC000654</name>
</gene>
<accession>D6W922</accession>
<dbReference type="HOGENOM" id="CLU_1697786_0_0_1"/>
<name>D6W922_TRICA</name>
<dbReference type="EMBL" id="KQ971312">
    <property type="protein sequence ID" value="EEZ98216.1"/>
    <property type="molecule type" value="Genomic_DNA"/>
</dbReference>
<organism evidence="1 2">
    <name type="scientific">Tribolium castaneum</name>
    <name type="common">Red flour beetle</name>
    <dbReference type="NCBI Taxonomy" id="7070"/>
    <lineage>
        <taxon>Eukaryota</taxon>
        <taxon>Metazoa</taxon>
        <taxon>Ecdysozoa</taxon>
        <taxon>Arthropoda</taxon>
        <taxon>Hexapoda</taxon>
        <taxon>Insecta</taxon>
        <taxon>Pterygota</taxon>
        <taxon>Neoptera</taxon>
        <taxon>Endopterygota</taxon>
        <taxon>Coleoptera</taxon>
        <taxon>Polyphaga</taxon>
        <taxon>Cucujiformia</taxon>
        <taxon>Tenebrionidae</taxon>
        <taxon>Tenebrionidae incertae sedis</taxon>
        <taxon>Tribolium</taxon>
    </lineage>
</organism>
<dbReference type="AlphaFoldDB" id="D6W922"/>
<proteinExistence type="predicted"/>